<dbReference type="GeneID" id="93263406"/>
<proteinExistence type="predicted"/>
<protein>
    <submittedName>
        <fullName evidence="1">Uncharacterized protein</fullName>
    </submittedName>
</protein>
<dbReference type="KEGG" id="kki:KKKWG1_0724"/>
<gene>
    <name evidence="1" type="ORF">NCTC10529_00913</name>
</gene>
<dbReference type="EMBL" id="LS483426">
    <property type="protein sequence ID" value="SQH24721.1"/>
    <property type="molecule type" value="Genomic_DNA"/>
</dbReference>
<accession>A0AAX2J2V4</accession>
<organism evidence="1 2">
    <name type="scientific">Kingella kingae</name>
    <dbReference type="NCBI Taxonomy" id="504"/>
    <lineage>
        <taxon>Bacteria</taxon>
        <taxon>Pseudomonadati</taxon>
        <taxon>Pseudomonadota</taxon>
        <taxon>Betaproteobacteria</taxon>
        <taxon>Neisseriales</taxon>
        <taxon>Neisseriaceae</taxon>
        <taxon>Kingella</taxon>
    </lineage>
</organism>
<reference evidence="1 2" key="1">
    <citation type="submission" date="2018-06" db="EMBL/GenBank/DDBJ databases">
        <authorList>
            <consortium name="Pathogen Informatics"/>
            <person name="Doyle S."/>
        </authorList>
    </citation>
    <scope>NUCLEOTIDE SEQUENCE [LARGE SCALE GENOMIC DNA]</scope>
    <source>
        <strain evidence="1 2">NCTC10529</strain>
    </source>
</reference>
<name>A0AAX2J2V4_KINKI</name>
<dbReference type="RefSeq" id="WP_003785432.1">
    <property type="nucleotide sequence ID" value="NZ_CP045141.1"/>
</dbReference>
<dbReference type="REBASE" id="255697">
    <property type="entry name" value="Kki10529ORF911P"/>
</dbReference>
<dbReference type="Proteomes" id="UP000248598">
    <property type="component" value="Chromosome 1"/>
</dbReference>
<sequence length="120" mass="14047">MAKSNITYKLESDINDFVKAEFSRLNLQKHQDYNEESAMSDYLKEALKGSAKTQNKTNFGKPDFHVEKYAIKGKKIPIIIENKLGLKKLASQTKDGLKFDDKHCQFCRKWRVVLRAKYDW</sequence>
<dbReference type="AlphaFoldDB" id="A0AAX2J2V4"/>
<evidence type="ECO:0000313" key="2">
    <source>
        <dbReference type="Proteomes" id="UP000248598"/>
    </source>
</evidence>
<evidence type="ECO:0000313" key="1">
    <source>
        <dbReference type="EMBL" id="SQH24721.1"/>
    </source>
</evidence>